<dbReference type="PRINTS" id="PR00261">
    <property type="entry name" value="LDLRECEPTOR"/>
</dbReference>
<dbReference type="InterPro" id="IPR001611">
    <property type="entry name" value="Leu-rich_rpt"/>
</dbReference>
<feature type="compositionally biased region" description="Polar residues" evidence="13">
    <location>
        <begin position="809"/>
        <end position="818"/>
    </location>
</feature>
<feature type="domain" description="G-protein coupled receptors family 1 profile" evidence="15">
    <location>
        <begin position="584"/>
        <end position="979"/>
    </location>
</feature>
<dbReference type="Proteomes" id="UP001374579">
    <property type="component" value="Unassembled WGS sequence"/>
</dbReference>
<keyword evidence="17" id="KW-1185">Reference proteome</keyword>
<dbReference type="InterPro" id="IPR003591">
    <property type="entry name" value="Leu-rich_rpt_typical-subtyp"/>
</dbReference>
<evidence type="ECO:0000313" key="17">
    <source>
        <dbReference type="Proteomes" id="UP001374579"/>
    </source>
</evidence>
<evidence type="ECO:0000256" key="5">
    <source>
        <dbReference type="ARBA" id="ARBA00022737"/>
    </source>
</evidence>
<dbReference type="SMART" id="SM00369">
    <property type="entry name" value="LRR_TYP"/>
    <property type="match status" value="3"/>
</dbReference>
<evidence type="ECO:0000256" key="6">
    <source>
        <dbReference type="ARBA" id="ARBA00022989"/>
    </source>
</evidence>
<keyword evidence="9 12" id="KW-1015">Disulfide bond</keyword>
<dbReference type="CDD" id="cd00112">
    <property type="entry name" value="LDLa"/>
    <property type="match status" value="2"/>
</dbReference>
<comment type="subcellular location">
    <subcellularLocation>
        <location evidence="1">Cell membrane</location>
        <topology evidence="1">Multi-pass membrane protein</topology>
    </subcellularLocation>
</comment>
<keyword evidence="3" id="KW-0433">Leucine-rich repeat</keyword>
<dbReference type="InterPro" id="IPR000276">
    <property type="entry name" value="GPCR_Rhodpsn"/>
</dbReference>
<feature type="transmembrane region" description="Helical" evidence="14">
    <location>
        <begin position="928"/>
        <end position="951"/>
    </location>
</feature>
<feature type="compositionally biased region" description="Polar residues" evidence="13">
    <location>
        <begin position="788"/>
        <end position="800"/>
    </location>
</feature>
<accession>A0AAN9FXF6</accession>
<evidence type="ECO:0000256" key="8">
    <source>
        <dbReference type="ARBA" id="ARBA00023136"/>
    </source>
</evidence>
<keyword evidence="11" id="KW-0807">Transducer</keyword>
<keyword evidence="5" id="KW-0677">Repeat</keyword>
<feature type="disulfide bond" evidence="12">
    <location>
        <begin position="277"/>
        <end position="292"/>
    </location>
</feature>
<feature type="transmembrane region" description="Helical" evidence="14">
    <location>
        <begin position="572"/>
        <end position="594"/>
    </location>
</feature>
<feature type="transmembrane region" description="Helical" evidence="14">
    <location>
        <begin position="606"/>
        <end position="628"/>
    </location>
</feature>
<evidence type="ECO:0000313" key="16">
    <source>
        <dbReference type="EMBL" id="KAK7088247.1"/>
    </source>
</evidence>
<evidence type="ECO:0000256" key="3">
    <source>
        <dbReference type="ARBA" id="ARBA00022614"/>
    </source>
</evidence>
<comment type="caution">
    <text evidence="16">The sequence shown here is derived from an EMBL/GenBank/DDBJ whole genome shotgun (WGS) entry which is preliminary data.</text>
</comment>
<dbReference type="Gene3D" id="1.20.1070.10">
    <property type="entry name" value="Rhodopsin 7-helix transmembrane proteins"/>
    <property type="match status" value="1"/>
</dbReference>
<keyword evidence="6 14" id="KW-1133">Transmembrane helix</keyword>
<dbReference type="PROSITE" id="PS51450">
    <property type="entry name" value="LRR"/>
    <property type="match status" value="2"/>
</dbReference>
<sequence length="1010" mass="110477">MAFYGNANGRVGPMCGHFNPSDYNQVKMVHSCNEREEFHYLCEMAETVKAAAEMAEGLDPTIELASRSEVTLSVPFVTCPGGHMTHAFMACDVASACWADHYGNAESEFLGVPSRASCPVPVTSLPMTSLPAMFTCSAGSQRVPYSLVCDHRQQCADGSDETFCVYAPCSGSTPEQCATSTQCVEHDAYCNKQQQCVDGTDEADCHSFYLFIEMANAPPPAYIRYRLALYPSWYRKTNFRAEPIPTSNGDVNGTLQCDHTHFQCQGNGYCLPVYMRCNGVADCPGGEDEEGCERATCPGYYRCRGSRVCLHWMSVCDHVFHCPQQDDELYCHPVTCPDSCTCHGLAFTCNTTFQAAEHSDLRYLDAAGSGMRVGQLSNNTMLIHLGLSRCGVNNVDNFTFPNLRSLDLTDNVISSVEVFQLLGLRNLQVLILSRNPITSIFSASPNLTLTLPQVELLDISGVTLDNVDFSQFVPFPNLQTLNLSHSNVRKMRRSDNESLQNIRVLDFRGCHVTHFQYDVMLGFEALERVHAESYKLCCQSILPTGFNPTDCQAPTDPVSSCDRLLSSSVHRVLLPLCCCLALLGNAAIFINNVLAIRKNALTATGVFTTHLAVGDAVMGVCIAVFAVADKLHQGSYVLADTAWRHGVACRTVSFLFLLSSQLTVSFVVLLTFDRMLPLSSKAHTFSFKPVHAHVMCMVVWAVCVLVATLPLLPLATSGELFSQTALCIPLPVTLELVAQLEEATFVVFVVVFNLVLMLLAAVGLTCISIRLPNTTALSDTKSLYSPPNKITTADNSNIRGTTLPVPINDNAQGFSNTRDTNRRMQDPDATLSSSSNISSYTADTNTDNRDLLRQATASTLVESSGASRSTSQVVQHIPSSPANTTPTTTHIPDSASAAMTTNTNKSLQRSSPTRWTPTGQDVSLARRVFSSCVLSVVCWLSLSLLTVLAWRGSSLPAGVYVHIVVLALPITSALRPFLHALGARGENMRREREERWMVYIAAQRRQKGRH</sequence>
<comment type="caution">
    <text evidence="12">Lacks conserved residue(s) required for the propagation of feature annotation.</text>
</comment>
<dbReference type="PROSITE" id="PS50068">
    <property type="entry name" value="LDLRA_2"/>
    <property type="match status" value="3"/>
</dbReference>
<evidence type="ECO:0000256" key="2">
    <source>
        <dbReference type="ARBA" id="ARBA00022475"/>
    </source>
</evidence>
<evidence type="ECO:0000259" key="15">
    <source>
        <dbReference type="PROSITE" id="PS50262"/>
    </source>
</evidence>
<dbReference type="PROSITE" id="PS50262">
    <property type="entry name" value="G_PROTEIN_RECEP_F1_2"/>
    <property type="match status" value="1"/>
</dbReference>
<feature type="disulfide bond" evidence="12">
    <location>
        <begin position="149"/>
        <end position="164"/>
    </location>
</feature>
<evidence type="ECO:0000256" key="7">
    <source>
        <dbReference type="ARBA" id="ARBA00023040"/>
    </source>
</evidence>
<dbReference type="InterPro" id="IPR017452">
    <property type="entry name" value="GPCR_Rhodpsn_7TM"/>
</dbReference>
<dbReference type="PANTHER" id="PTHR24372:SF77">
    <property type="entry name" value="G-PROTEIN COUPLED RECEPTORS FAMILY 1 PROFILE DOMAIN-CONTAINING PROTEIN"/>
    <property type="match status" value="1"/>
</dbReference>
<feature type="transmembrane region" description="Helical" evidence="14">
    <location>
        <begin position="957"/>
        <end position="978"/>
    </location>
</feature>
<gene>
    <name evidence="16" type="ORF">V1264_022183</name>
</gene>
<evidence type="ECO:0000256" key="10">
    <source>
        <dbReference type="ARBA" id="ARBA00023170"/>
    </source>
</evidence>
<dbReference type="SMART" id="SM00192">
    <property type="entry name" value="LDLa"/>
    <property type="match status" value="4"/>
</dbReference>
<evidence type="ECO:0000256" key="4">
    <source>
        <dbReference type="ARBA" id="ARBA00022692"/>
    </source>
</evidence>
<dbReference type="InterPro" id="IPR023415">
    <property type="entry name" value="LDLR_class-A_CS"/>
</dbReference>
<keyword evidence="8 14" id="KW-0472">Membrane</keyword>
<feature type="compositionally biased region" description="Polar residues" evidence="13">
    <location>
        <begin position="897"/>
        <end position="918"/>
    </location>
</feature>
<feature type="transmembrane region" description="Helical" evidence="14">
    <location>
        <begin position="745"/>
        <end position="767"/>
    </location>
</feature>
<keyword evidence="2" id="KW-1003">Cell membrane</keyword>
<dbReference type="PANTHER" id="PTHR24372">
    <property type="entry name" value="GLYCOPROTEIN HORMONE RECEPTOR"/>
    <property type="match status" value="1"/>
</dbReference>
<proteinExistence type="predicted"/>
<evidence type="ECO:0000256" key="14">
    <source>
        <dbReference type="SAM" id="Phobius"/>
    </source>
</evidence>
<dbReference type="Pfam" id="PF00057">
    <property type="entry name" value="Ldl_recept_a"/>
    <property type="match status" value="2"/>
</dbReference>
<reference evidence="16 17" key="1">
    <citation type="submission" date="2024-02" db="EMBL/GenBank/DDBJ databases">
        <title>Chromosome-scale genome assembly of the rough periwinkle Littorina saxatilis.</title>
        <authorList>
            <person name="De Jode A."/>
            <person name="Faria R."/>
            <person name="Formenti G."/>
            <person name="Sims Y."/>
            <person name="Smith T.P."/>
            <person name="Tracey A."/>
            <person name="Wood J.M.D."/>
            <person name="Zagrodzka Z.B."/>
            <person name="Johannesson K."/>
            <person name="Butlin R.K."/>
            <person name="Leder E.H."/>
        </authorList>
    </citation>
    <scope>NUCLEOTIDE SEQUENCE [LARGE SCALE GENOMIC DNA]</scope>
    <source>
        <strain evidence="16">Snail1</strain>
        <tissue evidence="16">Muscle</tissue>
    </source>
</reference>
<evidence type="ECO:0000256" key="13">
    <source>
        <dbReference type="SAM" id="MobiDB-lite"/>
    </source>
</evidence>
<dbReference type="InterPro" id="IPR002172">
    <property type="entry name" value="LDrepeatLR_classA_rpt"/>
</dbReference>
<organism evidence="16 17">
    <name type="scientific">Littorina saxatilis</name>
    <dbReference type="NCBI Taxonomy" id="31220"/>
    <lineage>
        <taxon>Eukaryota</taxon>
        <taxon>Metazoa</taxon>
        <taxon>Spiralia</taxon>
        <taxon>Lophotrochozoa</taxon>
        <taxon>Mollusca</taxon>
        <taxon>Gastropoda</taxon>
        <taxon>Caenogastropoda</taxon>
        <taxon>Littorinimorpha</taxon>
        <taxon>Littorinoidea</taxon>
        <taxon>Littorinidae</taxon>
        <taxon>Littorina</taxon>
    </lineage>
</organism>
<dbReference type="SUPFAM" id="SSF81321">
    <property type="entry name" value="Family A G protein-coupled receptor-like"/>
    <property type="match status" value="1"/>
</dbReference>
<dbReference type="Gene3D" id="4.10.400.10">
    <property type="entry name" value="Low-density Lipoprotein Receptor"/>
    <property type="match status" value="2"/>
</dbReference>
<protein>
    <recommendedName>
        <fullName evidence="15">G-protein coupled receptors family 1 profile domain-containing protein</fullName>
    </recommendedName>
</protein>
<dbReference type="GO" id="GO:0005886">
    <property type="term" value="C:plasma membrane"/>
    <property type="evidence" value="ECO:0007669"/>
    <property type="project" value="UniProtKB-SubCell"/>
</dbReference>
<dbReference type="GO" id="GO:0008528">
    <property type="term" value="F:G protein-coupled peptide receptor activity"/>
    <property type="evidence" value="ECO:0007669"/>
    <property type="project" value="TreeGrafter"/>
</dbReference>
<dbReference type="InterPro" id="IPR036055">
    <property type="entry name" value="LDL_receptor-like_sf"/>
</dbReference>
<keyword evidence="10" id="KW-0675">Receptor</keyword>
<feature type="disulfide bond" evidence="12">
    <location>
        <begin position="190"/>
        <end position="205"/>
    </location>
</feature>
<dbReference type="EMBL" id="JBAMIC010004070">
    <property type="protein sequence ID" value="KAK7088247.1"/>
    <property type="molecule type" value="Genomic_DNA"/>
</dbReference>
<evidence type="ECO:0000256" key="9">
    <source>
        <dbReference type="ARBA" id="ARBA00023157"/>
    </source>
</evidence>
<feature type="compositionally biased region" description="Polar residues" evidence="13">
    <location>
        <begin position="855"/>
        <end position="883"/>
    </location>
</feature>
<keyword evidence="4 14" id="KW-0812">Transmembrane</keyword>
<keyword evidence="7" id="KW-0297">G-protein coupled receptor</keyword>
<dbReference type="InterPro" id="IPR032675">
    <property type="entry name" value="LRR_dom_sf"/>
</dbReference>
<dbReference type="AlphaFoldDB" id="A0AAN9FXF6"/>
<evidence type="ECO:0000256" key="1">
    <source>
        <dbReference type="ARBA" id="ARBA00004651"/>
    </source>
</evidence>
<dbReference type="Pfam" id="PF00001">
    <property type="entry name" value="7tm_1"/>
    <property type="match status" value="1"/>
</dbReference>
<feature type="transmembrane region" description="Helical" evidence="14">
    <location>
        <begin position="692"/>
        <end position="712"/>
    </location>
</feature>
<feature type="transmembrane region" description="Helical" evidence="14">
    <location>
        <begin position="652"/>
        <end position="672"/>
    </location>
</feature>
<name>A0AAN9FXF6_9CAEN</name>
<dbReference type="Gene3D" id="3.80.10.10">
    <property type="entry name" value="Ribonuclease Inhibitor"/>
    <property type="match status" value="2"/>
</dbReference>
<feature type="region of interest" description="Disordered" evidence="13">
    <location>
        <begin position="788"/>
        <end position="918"/>
    </location>
</feature>
<dbReference type="SUPFAM" id="SSF52058">
    <property type="entry name" value="L domain-like"/>
    <property type="match status" value="1"/>
</dbReference>
<dbReference type="GO" id="GO:0009755">
    <property type="term" value="P:hormone-mediated signaling pathway"/>
    <property type="evidence" value="ECO:0007669"/>
    <property type="project" value="TreeGrafter"/>
</dbReference>
<evidence type="ECO:0000256" key="12">
    <source>
        <dbReference type="PROSITE-ProRule" id="PRU00124"/>
    </source>
</evidence>
<dbReference type="PROSITE" id="PS01209">
    <property type="entry name" value="LDLRA_1"/>
    <property type="match status" value="1"/>
</dbReference>
<dbReference type="SUPFAM" id="SSF57424">
    <property type="entry name" value="LDL receptor-like module"/>
    <property type="match status" value="3"/>
</dbReference>
<dbReference type="GO" id="GO:0007189">
    <property type="term" value="P:adenylate cyclase-activating G protein-coupled receptor signaling pathway"/>
    <property type="evidence" value="ECO:0007669"/>
    <property type="project" value="TreeGrafter"/>
</dbReference>
<evidence type="ECO:0000256" key="11">
    <source>
        <dbReference type="ARBA" id="ARBA00023224"/>
    </source>
</evidence>